<gene>
    <name evidence="3" type="ORF">BST83_17570</name>
</gene>
<protein>
    <submittedName>
        <fullName evidence="3">Uncharacterized protein</fullName>
    </submittedName>
</protein>
<dbReference type="PROSITE" id="PS51194">
    <property type="entry name" value="HELICASE_CTER"/>
    <property type="match status" value="1"/>
</dbReference>
<dbReference type="InterPro" id="IPR001650">
    <property type="entry name" value="Helicase_C-like"/>
</dbReference>
<keyword evidence="4" id="KW-1185">Reference proteome</keyword>
<dbReference type="SUPFAM" id="SSF52540">
    <property type="entry name" value="P-loop containing nucleoside triphosphate hydrolases"/>
    <property type="match status" value="2"/>
</dbReference>
<dbReference type="PANTHER" id="PTHR12787">
    <property type="entry name" value="RIBOSOMAL RNA-PROCESSING PROTEIN 8"/>
    <property type="match status" value="1"/>
</dbReference>
<reference evidence="3 4" key="1">
    <citation type="submission" date="2016-11" db="EMBL/GenBank/DDBJ databases">
        <title>Trade-off between light-utilization and light-protection in marine flavobacteria.</title>
        <authorList>
            <person name="Kumagai Y."/>
        </authorList>
    </citation>
    <scope>NUCLEOTIDE SEQUENCE [LARGE SCALE GENOMIC DNA]</scope>
    <source>
        <strain evidence="3 4">ATCC 700397</strain>
    </source>
</reference>
<dbReference type="Pfam" id="PF05148">
    <property type="entry name" value="Methyltransf_8"/>
    <property type="match status" value="1"/>
</dbReference>
<dbReference type="RefSeq" id="WP_104811072.1">
    <property type="nucleotide sequence ID" value="NZ_MQUA01000014.1"/>
</dbReference>
<dbReference type="GO" id="GO:0003677">
    <property type="term" value="F:DNA binding"/>
    <property type="evidence" value="ECO:0007669"/>
    <property type="project" value="InterPro"/>
</dbReference>
<dbReference type="SMART" id="SM00490">
    <property type="entry name" value="HELICc"/>
    <property type="match status" value="1"/>
</dbReference>
<organism evidence="3 4">
    <name type="scientific">Polaribacter filamentus</name>
    <dbReference type="NCBI Taxonomy" id="53483"/>
    <lineage>
        <taxon>Bacteria</taxon>
        <taxon>Pseudomonadati</taxon>
        <taxon>Bacteroidota</taxon>
        <taxon>Flavobacteriia</taxon>
        <taxon>Flavobacteriales</taxon>
        <taxon>Flavobacteriaceae</taxon>
    </lineage>
</organism>
<dbReference type="GO" id="GO:0008168">
    <property type="term" value="F:methyltransferase activity"/>
    <property type="evidence" value="ECO:0007669"/>
    <property type="project" value="InterPro"/>
</dbReference>
<dbReference type="InterPro" id="IPR014001">
    <property type="entry name" value="Helicase_ATP-bd"/>
</dbReference>
<dbReference type="Pfam" id="PF00271">
    <property type="entry name" value="Helicase_C"/>
    <property type="match status" value="1"/>
</dbReference>
<dbReference type="InterPro" id="IPR029063">
    <property type="entry name" value="SAM-dependent_MTases_sf"/>
</dbReference>
<dbReference type="OrthoDB" id="878605at2"/>
<feature type="domain" description="Helicase ATP-binding" evidence="1">
    <location>
        <begin position="727"/>
        <end position="896"/>
    </location>
</feature>
<dbReference type="GO" id="GO:0016787">
    <property type="term" value="F:hydrolase activity"/>
    <property type="evidence" value="ECO:0007669"/>
    <property type="project" value="InterPro"/>
</dbReference>
<dbReference type="SUPFAM" id="SSF53335">
    <property type="entry name" value="S-adenosyl-L-methionine-dependent methyltransferases"/>
    <property type="match status" value="1"/>
</dbReference>
<sequence>MPQSQKTLEFLQKLKDSGHWNDDYDYSEVEYLSAKDKVIVIDKKWDSRHWLSPDSMISKGSKCIIRNSVNKQDLCVKMFNQIHGLKYDYSKFTYISNSSKSIIICNVHGEFLKSSGKHIFSKSGCPSCAKNAPVSFENLLKEYNIVHKNKYDYSLSDYQNSETNINIICPVHGVFEQSPYSHKKFGCAKCSGKGQLTTEEFIEKSQKLFSNKYDYSNAIYKSQKEKVLIVCKDHGEFSMLPANHYRNKQGCPKCRGYDKNTDEVVTEFIKVKGDEYDYSKVKYVDSKSKLLIICKTHGSFKQTYNTHLKGGCPKCAGNSKYSIRELCIEFNKIHNNNYDYSNIKSYRNTKSKISIICAQHGVFEQSPGSHLSGSGCPKCAGKNLTSEEVISDFQKIHSNTYDYSKVNYKNTLLPIEIICSIHGVFKQLRNNHLKGQGCPKCGIINSALSQRLTIEDFVKKSMQVHADRYNYSKVKYEGNNKKVIIDCHLHGEFSQTPSKHMFGQGCPTCNSGWNPERVINFINDIRNEDILNMDPVELNMLIAQGKLPKEFEELVFTLEGTKENSLKTLKEKLGIEEDEEISESRTEELSDKLEELTSSYDEELNDAISSTEAPSIEDVEYSEEEQKKRQGLPSISNEDILVLDKELIGTCDDEAVEFFIQYKLKKVWNEVINDKREVDEIKLLNGGKNSSRLRDLFLEEYNKVINYSPPEGYAFKYLPNMMQKLTVKRVKDYKRYGNWSGTGAGKTISFIIASREIDSRLTVVICLNSTVSQLEEDILDVYPDSLVHSNFKKGKKFDRSKHNYLLLNYEKFQQGYTEEIFQDLNENNLIDFIVLDEVHNSKQRDKKESLRRGALMRLIGRSAEMNTNFHLLGMSATPVINNLIEAKSLLKLITGKKYDDINTRGTISNALKIFNQLLLNGIRYIPKYDIILKELTAENTPILNIEGTDLTDKLKDNSNKDYLGLEKILLESKLTVLGNYLKPKTIIYTYFTDKDRIPKRVAKYVKSKGYSHALYIGEQSTAEREQSKRDFIKGDVDILIASRTIGTGVDGLQNVCNNMILLTLPWTDSEYTQLKGRTYRQGSKFGDVEIIIPQVYVDLDDKRWSWDKQRLQLIREKRTLADAAVDGIIPSKHIPSKQKLCSDSLQALKSWKERVNDGKITSVDRKDLVLPLRPEIVEFLKPTLGDFSEMNKSWSTTRSESTSKRLIKDPSEWYYYHSLYADRRKDWDEIPYLEIAKKIKERPEWIIADMGCGENLLSKEVTNKVHAFDYIAIDKDVTACDMSSMPLQDNEIDAIVFSLSLMGSNYLDYIKEAFRVVKPYGNLFVCEPKKKVEKRIEALKKEIESTGFKIIEVTTSSQFIYIHGIKL</sequence>
<accession>A0A2S7KKI9</accession>
<dbReference type="PROSITE" id="PS51192">
    <property type="entry name" value="HELICASE_ATP_BIND_1"/>
    <property type="match status" value="1"/>
</dbReference>
<evidence type="ECO:0000259" key="1">
    <source>
        <dbReference type="PROSITE" id="PS51192"/>
    </source>
</evidence>
<dbReference type="InterPro" id="IPR007823">
    <property type="entry name" value="RRP8"/>
</dbReference>
<evidence type="ECO:0000313" key="4">
    <source>
        <dbReference type="Proteomes" id="UP000239522"/>
    </source>
</evidence>
<evidence type="ECO:0000313" key="3">
    <source>
        <dbReference type="EMBL" id="PQB03135.1"/>
    </source>
</evidence>
<dbReference type="InterPro" id="IPR027417">
    <property type="entry name" value="P-loop_NTPase"/>
</dbReference>
<dbReference type="Proteomes" id="UP000239522">
    <property type="component" value="Unassembled WGS sequence"/>
</dbReference>
<name>A0A2S7KKI9_9FLAO</name>
<comment type="caution">
    <text evidence="3">The sequence shown here is derived from an EMBL/GenBank/DDBJ whole genome shotgun (WGS) entry which is preliminary data.</text>
</comment>
<dbReference type="EMBL" id="MQUA01000014">
    <property type="protein sequence ID" value="PQB03135.1"/>
    <property type="molecule type" value="Genomic_DNA"/>
</dbReference>
<dbReference type="InterPro" id="IPR006935">
    <property type="entry name" value="Helicase/UvrB_N"/>
</dbReference>
<dbReference type="Gene3D" id="3.40.50.150">
    <property type="entry name" value="Vaccinia Virus protein VP39"/>
    <property type="match status" value="1"/>
</dbReference>
<dbReference type="PANTHER" id="PTHR12787:SF0">
    <property type="entry name" value="RIBOSOMAL RNA-PROCESSING PROTEIN 8"/>
    <property type="match status" value="1"/>
</dbReference>
<proteinExistence type="predicted"/>
<dbReference type="Gene3D" id="3.40.50.300">
    <property type="entry name" value="P-loop containing nucleotide triphosphate hydrolases"/>
    <property type="match status" value="2"/>
</dbReference>
<dbReference type="SMART" id="SM00487">
    <property type="entry name" value="DEXDc"/>
    <property type="match status" value="1"/>
</dbReference>
<dbReference type="GO" id="GO:0005524">
    <property type="term" value="F:ATP binding"/>
    <property type="evidence" value="ECO:0007669"/>
    <property type="project" value="InterPro"/>
</dbReference>
<evidence type="ECO:0000259" key="2">
    <source>
        <dbReference type="PROSITE" id="PS51194"/>
    </source>
</evidence>
<feature type="domain" description="Helicase C-terminal" evidence="2">
    <location>
        <begin position="973"/>
        <end position="1129"/>
    </location>
</feature>
<dbReference type="Pfam" id="PF04851">
    <property type="entry name" value="ResIII"/>
    <property type="match status" value="1"/>
</dbReference>